<evidence type="ECO:0000313" key="3">
    <source>
        <dbReference type="EMBL" id="SCY97958.1"/>
    </source>
</evidence>
<dbReference type="AlphaFoldDB" id="A0A1G5KD32"/>
<reference evidence="4" key="1">
    <citation type="submission" date="2016-10" db="EMBL/GenBank/DDBJ databases">
        <authorList>
            <person name="Varghese N."/>
            <person name="Submissions S."/>
        </authorList>
    </citation>
    <scope>NUCLEOTIDE SEQUENCE [LARGE SCALE GENOMIC DNA]</scope>
    <source>
        <strain evidence="4">CGMCC 1.7666</strain>
    </source>
</reference>
<keyword evidence="1" id="KW-0472">Membrane</keyword>
<sequence length="127" mass="13621">MKPKSEYADMDRSGGDPAPHAITMRIRLLMVAAAGCSLLAPVVLGFTSLPVPTWSLWISTLVILLLSIIAPILSSLQMSVALAGVAAWMELAPWILGMQWSAFWSHEILGGVVAVCALLAAVRHMNR</sequence>
<feature type="transmembrane region" description="Helical" evidence="1">
    <location>
        <begin position="28"/>
        <end position="48"/>
    </location>
</feature>
<feature type="transmembrane region" description="Helical" evidence="1">
    <location>
        <begin position="103"/>
        <end position="122"/>
    </location>
</feature>
<accession>A0A1G5KD32</accession>
<evidence type="ECO:0000259" key="2">
    <source>
        <dbReference type="Pfam" id="PF03779"/>
    </source>
</evidence>
<dbReference type="RefSeq" id="WP_091136694.1">
    <property type="nucleotide sequence ID" value="NZ_FMVJ01000009.1"/>
</dbReference>
<keyword evidence="4" id="KW-1185">Reference proteome</keyword>
<evidence type="ECO:0000256" key="1">
    <source>
        <dbReference type="SAM" id="Phobius"/>
    </source>
</evidence>
<name>A0A1G5KD32_9HYPH</name>
<dbReference type="InterPro" id="IPR005530">
    <property type="entry name" value="SPW"/>
</dbReference>
<dbReference type="Pfam" id="PF03779">
    <property type="entry name" value="SPW"/>
    <property type="match status" value="1"/>
</dbReference>
<feature type="transmembrane region" description="Helical" evidence="1">
    <location>
        <begin position="80"/>
        <end position="97"/>
    </location>
</feature>
<organism evidence="3 4">
    <name type="scientific">Microvirga guangxiensis</name>
    <dbReference type="NCBI Taxonomy" id="549386"/>
    <lineage>
        <taxon>Bacteria</taxon>
        <taxon>Pseudomonadati</taxon>
        <taxon>Pseudomonadota</taxon>
        <taxon>Alphaproteobacteria</taxon>
        <taxon>Hyphomicrobiales</taxon>
        <taxon>Methylobacteriaceae</taxon>
        <taxon>Microvirga</taxon>
    </lineage>
</organism>
<evidence type="ECO:0000313" key="4">
    <source>
        <dbReference type="Proteomes" id="UP000199569"/>
    </source>
</evidence>
<feature type="domain" description="SPW repeat-containing integral membrane" evidence="2">
    <location>
        <begin position="28"/>
        <end position="118"/>
    </location>
</feature>
<keyword evidence="1" id="KW-0812">Transmembrane</keyword>
<keyword evidence="1" id="KW-1133">Transmembrane helix</keyword>
<feature type="transmembrane region" description="Helical" evidence="1">
    <location>
        <begin position="54"/>
        <end position="73"/>
    </location>
</feature>
<dbReference type="Proteomes" id="UP000199569">
    <property type="component" value="Unassembled WGS sequence"/>
</dbReference>
<dbReference type="EMBL" id="FMVJ01000009">
    <property type="protein sequence ID" value="SCY97958.1"/>
    <property type="molecule type" value="Genomic_DNA"/>
</dbReference>
<gene>
    <name evidence="3" type="ORF">SAMN02927923_03190</name>
</gene>
<protein>
    <submittedName>
        <fullName evidence="3">SPW repeat-containing protein</fullName>
    </submittedName>
</protein>
<proteinExistence type="predicted"/>